<organism evidence="10 11">
    <name type="scientific">Penicillium angulare</name>
    <dbReference type="NCBI Taxonomy" id="116970"/>
    <lineage>
        <taxon>Eukaryota</taxon>
        <taxon>Fungi</taxon>
        <taxon>Dikarya</taxon>
        <taxon>Ascomycota</taxon>
        <taxon>Pezizomycotina</taxon>
        <taxon>Eurotiomycetes</taxon>
        <taxon>Eurotiomycetidae</taxon>
        <taxon>Eurotiales</taxon>
        <taxon>Aspergillaceae</taxon>
        <taxon>Penicillium</taxon>
    </lineage>
</organism>
<dbReference type="InterPro" id="IPR020846">
    <property type="entry name" value="MFS_dom"/>
</dbReference>
<evidence type="ECO:0000259" key="9">
    <source>
        <dbReference type="PROSITE" id="PS50850"/>
    </source>
</evidence>
<feature type="transmembrane region" description="Helical" evidence="8">
    <location>
        <begin position="184"/>
        <end position="204"/>
    </location>
</feature>
<keyword evidence="6 8" id="KW-0472">Membrane</keyword>
<proteinExistence type="inferred from homology"/>
<dbReference type="GO" id="GO:0046943">
    <property type="term" value="F:carboxylic acid transmembrane transporter activity"/>
    <property type="evidence" value="ECO:0007669"/>
    <property type="project" value="UniProtKB-ARBA"/>
</dbReference>
<dbReference type="InterPro" id="IPR036259">
    <property type="entry name" value="MFS_trans_sf"/>
</dbReference>
<comment type="caution">
    <text evidence="10">The sequence shown here is derived from an EMBL/GenBank/DDBJ whole genome shotgun (WGS) entry which is preliminary data.</text>
</comment>
<dbReference type="Proteomes" id="UP001149165">
    <property type="component" value="Unassembled WGS sequence"/>
</dbReference>
<dbReference type="FunFam" id="1.20.1720.10:FF:000013">
    <property type="entry name" value="Related to multidrug resistance proteins"/>
    <property type="match status" value="1"/>
</dbReference>
<evidence type="ECO:0000256" key="6">
    <source>
        <dbReference type="ARBA" id="ARBA00023136"/>
    </source>
</evidence>
<keyword evidence="4 8" id="KW-0812">Transmembrane</keyword>
<dbReference type="EMBL" id="JAPQKH010000007">
    <property type="protein sequence ID" value="KAJ5088657.1"/>
    <property type="molecule type" value="Genomic_DNA"/>
</dbReference>
<feature type="transmembrane region" description="Helical" evidence="8">
    <location>
        <begin position="121"/>
        <end position="142"/>
    </location>
</feature>
<feature type="transmembrane region" description="Helical" evidence="8">
    <location>
        <begin position="246"/>
        <end position="269"/>
    </location>
</feature>
<evidence type="ECO:0000256" key="8">
    <source>
        <dbReference type="SAM" id="Phobius"/>
    </source>
</evidence>
<comment type="similarity">
    <text evidence="2">Belongs to the major facilitator superfamily.</text>
</comment>
<dbReference type="GO" id="GO:0005886">
    <property type="term" value="C:plasma membrane"/>
    <property type="evidence" value="ECO:0007669"/>
    <property type="project" value="TreeGrafter"/>
</dbReference>
<evidence type="ECO:0000256" key="1">
    <source>
        <dbReference type="ARBA" id="ARBA00004127"/>
    </source>
</evidence>
<feature type="domain" description="Major facilitator superfamily (MFS) profile" evidence="9">
    <location>
        <begin position="31"/>
        <end position="508"/>
    </location>
</feature>
<dbReference type="InterPro" id="IPR011701">
    <property type="entry name" value="MFS"/>
</dbReference>
<sequence length="545" mass="58179">MPRQPHDSLTTAEKALHDQTNLLPSRQLIFCLCILSLGQLISFIDQNGISTALPTIAADLDAGDTISWAGTASLLANTTCQMLYGRASDIFGRKTVLISAVLLLALGDLVCGLSTSAAMFYVFRGVAGIGSGGITNLTMIILSDVVTLEQRGKYQGIVGSMIGLGSVTGPFFSAAFVSRATWRGFFWMLAPLGALNALLAFFYLPSKPPKTTFKVGVRNIDYLGALTSSIASILLLIPISGGGSYFSWYSPLVISMLVIGTVALVIFLISQWKLSKLPMMPIDMYRTPAIALLLVQTFLLGAVYQTMVYYIPLYLLNAHRLSVFASAAIFASLAGIQAVMSAGSGFFISHFKKYGIVIRFGFAMWTLGAGLSLIFNRQTSPGVLVICLLIIGIGVGCVFQPTLVALQSHSVKERRAVIISARNFNRSAGGACGLAISAATLQARLRASLPPNLLYLAKSSYALPNLKGGVPTAVLDAYMSASHMVFIVQVPLIAVCFLGSILLRDRGLIPVGTQAVQTSPLTDRGDQREVHPGAVEGQEMKKEDS</sequence>
<reference evidence="10" key="1">
    <citation type="submission" date="2022-11" db="EMBL/GenBank/DDBJ databases">
        <authorList>
            <person name="Petersen C."/>
        </authorList>
    </citation>
    <scope>NUCLEOTIDE SEQUENCE</scope>
    <source>
        <strain evidence="10">IBT 30069</strain>
    </source>
</reference>
<feature type="transmembrane region" description="Helical" evidence="8">
    <location>
        <begin position="381"/>
        <end position="406"/>
    </location>
</feature>
<dbReference type="SUPFAM" id="SSF103473">
    <property type="entry name" value="MFS general substrate transporter"/>
    <property type="match status" value="1"/>
</dbReference>
<keyword evidence="11" id="KW-1185">Reference proteome</keyword>
<feature type="transmembrane region" description="Helical" evidence="8">
    <location>
        <begin position="290"/>
        <end position="311"/>
    </location>
</feature>
<feature type="region of interest" description="Disordered" evidence="7">
    <location>
        <begin position="519"/>
        <end position="545"/>
    </location>
</feature>
<evidence type="ECO:0000256" key="7">
    <source>
        <dbReference type="SAM" id="MobiDB-lite"/>
    </source>
</evidence>
<dbReference type="PANTHER" id="PTHR23501:SF78">
    <property type="entry name" value="MAJOR FACILITATOR SUPERFAMILY (MFS) PROFILE DOMAIN-CONTAINING PROTEIN-RELATED"/>
    <property type="match status" value="1"/>
</dbReference>
<feature type="transmembrane region" description="Helical" evidence="8">
    <location>
        <begin position="154"/>
        <end position="178"/>
    </location>
</feature>
<dbReference type="OrthoDB" id="6770063at2759"/>
<feature type="transmembrane region" description="Helical" evidence="8">
    <location>
        <begin position="220"/>
        <end position="240"/>
    </location>
</feature>
<protein>
    <submittedName>
        <fullName evidence="10">Major facilitator superfamily domain-containing protein</fullName>
    </submittedName>
</protein>
<dbReference type="PANTHER" id="PTHR23501">
    <property type="entry name" value="MAJOR FACILITATOR SUPERFAMILY"/>
    <property type="match status" value="1"/>
</dbReference>
<gene>
    <name evidence="10" type="ORF">N7456_012273</name>
</gene>
<accession>A0A9W9EVC6</accession>
<reference evidence="10" key="2">
    <citation type="journal article" date="2023" name="IMA Fungus">
        <title>Comparative genomic study of the Penicillium genus elucidates a diverse pangenome and 15 lateral gene transfer events.</title>
        <authorList>
            <person name="Petersen C."/>
            <person name="Sorensen T."/>
            <person name="Nielsen M.R."/>
            <person name="Sondergaard T.E."/>
            <person name="Sorensen J.L."/>
            <person name="Fitzpatrick D.A."/>
            <person name="Frisvad J.C."/>
            <person name="Nielsen K.L."/>
        </authorList>
    </citation>
    <scope>NUCLEOTIDE SEQUENCE</scope>
    <source>
        <strain evidence="10">IBT 30069</strain>
    </source>
</reference>
<dbReference type="Pfam" id="PF07690">
    <property type="entry name" value="MFS_1"/>
    <property type="match status" value="1"/>
</dbReference>
<dbReference type="Gene3D" id="1.20.1250.20">
    <property type="entry name" value="MFS general substrate transporter like domains"/>
    <property type="match status" value="2"/>
</dbReference>
<comment type="subcellular location">
    <subcellularLocation>
        <location evidence="1">Endomembrane system</location>
        <topology evidence="1">Multi-pass membrane protein</topology>
    </subcellularLocation>
</comment>
<dbReference type="PROSITE" id="PS50850">
    <property type="entry name" value="MFS"/>
    <property type="match status" value="1"/>
</dbReference>
<evidence type="ECO:0000256" key="2">
    <source>
        <dbReference type="ARBA" id="ARBA00008335"/>
    </source>
</evidence>
<feature type="transmembrane region" description="Helical" evidence="8">
    <location>
        <begin position="96"/>
        <end position="115"/>
    </location>
</feature>
<feature type="transmembrane region" description="Helical" evidence="8">
    <location>
        <begin position="484"/>
        <end position="503"/>
    </location>
</feature>
<evidence type="ECO:0000256" key="5">
    <source>
        <dbReference type="ARBA" id="ARBA00022989"/>
    </source>
</evidence>
<evidence type="ECO:0000256" key="4">
    <source>
        <dbReference type="ARBA" id="ARBA00022692"/>
    </source>
</evidence>
<evidence type="ECO:0000256" key="3">
    <source>
        <dbReference type="ARBA" id="ARBA00022448"/>
    </source>
</evidence>
<keyword evidence="5 8" id="KW-1133">Transmembrane helix</keyword>
<dbReference type="GO" id="GO:0012505">
    <property type="term" value="C:endomembrane system"/>
    <property type="evidence" value="ECO:0007669"/>
    <property type="project" value="UniProtKB-SubCell"/>
</dbReference>
<dbReference type="AlphaFoldDB" id="A0A9W9EVC6"/>
<evidence type="ECO:0000313" key="11">
    <source>
        <dbReference type="Proteomes" id="UP001149165"/>
    </source>
</evidence>
<feature type="transmembrane region" description="Helical" evidence="8">
    <location>
        <begin position="323"/>
        <end position="349"/>
    </location>
</feature>
<evidence type="ECO:0000313" key="10">
    <source>
        <dbReference type="EMBL" id="KAJ5088657.1"/>
    </source>
</evidence>
<feature type="transmembrane region" description="Helical" evidence="8">
    <location>
        <begin position="356"/>
        <end position="375"/>
    </location>
</feature>
<name>A0A9W9EVC6_9EURO</name>
<keyword evidence="3" id="KW-0813">Transport</keyword>